<accession>A0A7V8NQA5</accession>
<dbReference type="InterPro" id="IPR008979">
    <property type="entry name" value="Galactose-bd-like_sf"/>
</dbReference>
<comment type="caution">
    <text evidence="3">The sequence shown here is derived from an EMBL/GenBank/DDBJ whole genome shotgun (WGS) entry which is preliminary data.</text>
</comment>
<keyword evidence="4" id="KW-1185">Reference proteome</keyword>
<organism evidence="3 4">
    <name type="scientific">Candidatus Acidiferrum panamense</name>
    <dbReference type="NCBI Taxonomy" id="2741543"/>
    <lineage>
        <taxon>Bacteria</taxon>
        <taxon>Pseudomonadati</taxon>
        <taxon>Acidobacteriota</taxon>
        <taxon>Terriglobia</taxon>
        <taxon>Candidatus Acidiferrales</taxon>
        <taxon>Candidatus Acidiferrum</taxon>
    </lineage>
</organism>
<dbReference type="Pfam" id="PF02129">
    <property type="entry name" value="Peptidase_S15"/>
    <property type="match status" value="1"/>
</dbReference>
<dbReference type="Pfam" id="PF08530">
    <property type="entry name" value="PepX_C"/>
    <property type="match status" value="1"/>
</dbReference>
<proteinExistence type="predicted"/>
<dbReference type="SMART" id="SM00939">
    <property type="entry name" value="PepX_C"/>
    <property type="match status" value="1"/>
</dbReference>
<feature type="domain" description="Xaa-Pro dipeptidyl-peptidase C-terminal" evidence="2">
    <location>
        <begin position="267"/>
        <end position="421"/>
    </location>
</feature>
<evidence type="ECO:0000313" key="4">
    <source>
        <dbReference type="Proteomes" id="UP000567293"/>
    </source>
</evidence>
<dbReference type="EMBL" id="JACDQQ010001052">
    <property type="protein sequence ID" value="MBA0085490.1"/>
    <property type="molecule type" value="Genomic_DNA"/>
</dbReference>
<dbReference type="AlphaFoldDB" id="A0A7V8NQA5"/>
<protein>
    <submittedName>
        <fullName evidence="3">CocE/NonD family hydrolase</fullName>
    </submittedName>
</protein>
<dbReference type="InterPro" id="IPR013736">
    <property type="entry name" value="Xaa-Pro_dipept_C"/>
</dbReference>
<dbReference type="Gene3D" id="1.10.3020.10">
    <property type="entry name" value="alpha-amino acid ester hydrolase ( Helical cap domain)"/>
    <property type="match status" value="1"/>
</dbReference>
<evidence type="ECO:0000256" key="1">
    <source>
        <dbReference type="ARBA" id="ARBA00022801"/>
    </source>
</evidence>
<feature type="non-terminal residue" evidence="3">
    <location>
        <position position="421"/>
    </location>
</feature>
<feature type="non-terminal residue" evidence="3">
    <location>
        <position position="1"/>
    </location>
</feature>
<evidence type="ECO:0000313" key="3">
    <source>
        <dbReference type="EMBL" id="MBA0085490.1"/>
    </source>
</evidence>
<dbReference type="InterPro" id="IPR029058">
    <property type="entry name" value="AB_hydrolase_fold"/>
</dbReference>
<dbReference type="Gene3D" id="2.60.120.260">
    <property type="entry name" value="Galactose-binding domain-like"/>
    <property type="match status" value="1"/>
</dbReference>
<dbReference type="NCBIfam" id="TIGR00976">
    <property type="entry name" value="CocE_NonD"/>
    <property type="match status" value="1"/>
</dbReference>
<dbReference type="SUPFAM" id="SSF53474">
    <property type="entry name" value="alpha/beta-Hydrolases"/>
    <property type="match status" value="1"/>
</dbReference>
<dbReference type="GO" id="GO:0008239">
    <property type="term" value="F:dipeptidyl-peptidase activity"/>
    <property type="evidence" value="ECO:0007669"/>
    <property type="project" value="InterPro"/>
</dbReference>
<name>A0A7V8NQA5_9BACT</name>
<dbReference type="SUPFAM" id="SSF49785">
    <property type="entry name" value="Galactose-binding domain-like"/>
    <property type="match status" value="1"/>
</dbReference>
<dbReference type="Gene3D" id="3.40.50.1820">
    <property type="entry name" value="alpha/beta hydrolase"/>
    <property type="match status" value="1"/>
</dbReference>
<keyword evidence="1 3" id="KW-0378">Hydrolase</keyword>
<dbReference type="Proteomes" id="UP000567293">
    <property type="component" value="Unassembled WGS sequence"/>
</dbReference>
<dbReference type="InterPro" id="IPR005674">
    <property type="entry name" value="CocE/Ser_esterase"/>
</dbReference>
<dbReference type="InterPro" id="IPR000383">
    <property type="entry name" value="Xaa-Pro-like_dom"/>
</dbReference>
<evidence type="ECO:0000259" key="2">
    <source>
        <dbReference type="SMART" id="SM00939"/>
    </source>
</evidence>
<gene>
    <name evidence="3" type="ORF">HRJ53_10880</name>
</gene>
<reference evidence="3" key="1">
    <citation type="submission" date="2020-06" db="EMBL/GenBank/DDBJ databases">
        <title>Legume-microbial interactions unlock mineral nutrients during tropical forest succession.</title>
        <authorList>
            <person name="Epihov D.Z."/>
        </authorList>
    </citation>
    <scope>NUCLEOTIDE SEQUENCE [LARGE SCALE GENOMIC DNA]</scope>
    <source>
        <strain evidence="3">Pan2503</strain>
    </source>
</reference>
<sequence length="421" mass="48418">LGRYAEMIPEGYIFVFQDIRGRYGSQGKFVMQRPLRDPKNPKAIDEGTDTYDSIDWLVKNVSHNNGRVGLLGISYGGWLTVMGMLEPHPALKAVSEQASPADMFLGDDFHHNGAFRLSYGFEYSTMMETDKTNFSFQFDCFDTYEWYLQLGALSNANKKYIHAALPTWNDFVAHPNYDAFWKQQAMPYILKRPTVPNLNVAGWWDQEDFYGPMKIYEILEKQDPDRLNYLVAGPWNHGGWARGAGNSLGLVPFGSDTALYFRQKIEAPWFAYWLKDRGSLPLQEALLFQTGSDTWVKFDSWPPREAKTQNLYFHRDGRLSFDPPTEESTEAFDGYTSDPAHPVPYRHRPVDMTYPEDHPGGWYTWLVEDQRFVDNRPDVLTWQTNELQQDLTLAGQVTAKLFASTTGSDADWIVKLIDVYP</sequence>